<evidence type="ECO:0000259" key="1">
    <source>
        <dbReference type="Pfam" id="PF08928"/>
    </source>
</evidence>
<dbReference type="EMBL" id="CACVAU010000003">
    <property type="protein sequence ID" value="CAA6801614.1"/>
    <property type="molecule type" value="Genomic_DNA"/>
</dbReference>
<dbReference type="Gene3D" id="1.10.3920.10">
    <property type="entry name" value="PA2201 C-terminal domain-like"/>
    <property type="match status" value="1"/>
</dbReference>
<sequence length="240" mass="28830">MVRDGLKLRSEEEFSKKIEEDLNRYIDKVKTRLFKGLSKSIREDKEGIADAYLKIIKARYSRGDEIEMLKEPMINLIEYLEGGLNYKSYSTYKYNDMLNYISLAYLLDIDRDNFEKLAKVRDRAKSRDNILDFIINAKLNDRKVNRRMMKWGRNQRLAKVINASSKEEAQEFMKNDYLRYWYTSVQSVYWHNTHKVNLDNYTGYWSFEAAAITKILDLDDSSYRDNKYYPKDMIKREENE</sequence>
<evidence type="ECO:0000313" key="3">
    <source>
        <dbReference type="EMBL" id="CAA6801614.1"/>
    </source>
</evidence>
<feature type="domain" description="PoNi N-terminal" evidence="1">
    <location>
        <begin position="8"/>
        <end position="119"/>
    </location>
</feature>
<dbReference type="InterPro" id="IPR015025">
    <property type="entry name" value="PoNi_C"/>
</dbReference>
<dbReference type="Pfam" id="PF08929">
    <property type="entry name" value="PoNi_C"/>
    <property type="match status" value="1"/>
</dbReference>
<dbReference type="InterPro" id="IPR028983">
    <property type="entry name" value="PA2201-like_C"/>
</dbReference>
<evidence type="ECO:0000259" key="2">
    <source>
        <dbReference type="Pfam" id="PF08929"/>
    </source>
</evidence>
<dbReference type="InterPro" id="IPR015024">
    <property type="entry name" value="PoNi_N"/>
</dbReference>
<dbReference type="SUPFAM" id="SSF140731">
    <property type="entry name" value="PA2201 C-terminal domain-like"/>
    <property type="match status" value="1"/>
</dbReference>
<name>A0A6S6S970_9BACT</name>
<reference evidence="3" key="1">
    <citation type="submission" date="2020-01" db="EMBL/GenBank/DDBJ databases">
        <authorList>
            <person name="Meier V. D."/>
            <person name="Meier V D."/>
        </authorList>
    </citation>
    <scope>NUCLEOTIDE SEQUENCE</scope>
    <source>
        <strain evidence="3">HLG_WM_MAG_05</strain>
    </source>
</reference>
<proteinExistence type="predicted"/>
<accession>A0A6S6S970</accession>
<feature type="domain" description="PoNi C-terminal" evidence="2">
    <location>
        <begin position="127"/>
        <end position="233"/>
    </location>
</feature>
<organism evidence="3">
    <name type="scientific">uncultured Sulfurovum sp</name>
    <dbReference type="NCBI Taxonomy" id="269237"/>
    <lineage>
        <taxon>Bacteria</taxon>
        <taxon>Pseudomonadati</taxon>
        <taxon>Campylobacterota</taxon>
        <taxon>Epsilonproteobacteria</taxon>
        <taxon>Campylobacterales</taxon>
        <taxon>Sulfurovaceae</taxon>
        <taxon>Sulfurovum</taxon>
        <taxon>environmental samples</taxon>
    </lineage>
</organism>
<gene>
    <name evidence="3" type="ORF">HELGO_WM10291</name>
</gene>
<dbReference type="AlphaFoldDB" id="A0A6S6S970"/>
<evidence type="ECO:0008006" key="4">
    <source>
        <dbReference type="Google" id="ProtNLM"/>
    </source>
</evidence>
<dbReference type="Pfam" id="PF08928">
    <property type="entry name" value="PoNi_N"/>
    <property type="match status" value="1"/>
</dbReference>
<protein>
    <recommendedName>
        <fullName evidence="4">DUF1911 domain-containing protein</fullName>
    </recommendedName>
</protein>